<sequence length="67" mass="7522">MLTKFEARALAIPDFARWASIGRSKIYQEIQSGRLKARKIGGRTVIAIEDARDWFDANAKEIGAARD</sequence>
<organism evidence="1 2">
    <name type="scientific">Mesorhizobium japonicum (strain LMG 29417 / CECT 9101 / MAFF 303099)</name>
    <name type="common">Mesorhizobium loti (strain MAFF 303099)</name>
    <dbReference type="NCBI Taxonomy" id="266835"/>
    <lineage>
        <taxon>Bacteria</taxon>
        <taxon>Pseudomonadati</taxon>
        <taxon>Pseudomonadota</taxon>
        <taxon>Alphaproteobacteria</taxon>
        <taxon>Hyphomicrobiales</taxon>
        <taxon>Phyllobacteriaceae</taxon>
        <taxon>Mesorhizobium</taxon>
    </lineage>
</organism>
<reference evidence="1 2" key="1">
    <citation type="journal article" date="2000" name="DNA Res.">
        <title>Complete genome structure of the nitrogen-fixing symbiotic bacterium Mesorhizobium loti.</title>
        <authorList>
            <person name="Kaneko T."/>
            <person name="Nakamura Y."/>
            <person name="Sato S."/>
            <person name="Asamizu E."/>
            <person name="Kato T."/>
            <person name="Sasamoto S."/>
            <person name="Watanabe A."/>
            <person name="Idesawa K."/>
            <person name="Ishikawa A."/>
            <person name="Kawashima K."/>
            <person name="Kimura T."/>
            <person name="Kishida Y."/>
            <person name="Kiyokawa C."/>
            <person name="Kohara M."/>
            <person name="Matsumoto M."/>
            <person name="Matsuno A."/>
            <person name="Mochizuki Y."/>
            <person name="Nakayama S."/>
            <person name="Nakazaki N."/>
            <person name="Shimpo S."/>
            <person name="Sugimoto M."/>
            <person name="Takeuchi C."/>
            <person name="Yamada M."/>
            <person name="Tabata S."/>
        </authorList>
    </citation>
    <scope>NUCLEOTIDE SEQUENCE [LARGE SCALE GENOMIC DNA]</scope>
    <source>
        <strain evidence="2">LMG 29417 / CECT 9101 / MAFF 303099</strain>
    </source>
</reference>
<dbReference type="RefSeq" id="WP_010912138.1">
    <property type="nucleotide sequence ID" value="NC_002678.2"/>
</dbReference>
<accession>Q98EX2</accession>
<gene>
    <name evidence="1" type="ordered locus">msl4042</name>
</gene>
<dbReference type="AlphaFoldDB" id="Q98EX2"/>
<proteinExistence type="predicted"/>
<protein>
    <submittedName>
        <fullName evidence="1">Excisionase</fullName>
    </submittedName>
</protein>
<evidence type="ECO:0000313" key="2">
    <source>
        <dbReference type="Proteomes" id="UP000000552"/>
    </source>
</evidence>
<dbReference type="Proteomes" id="UP000000552">
    <property type="component" value="Chromosome"/>
</dbReference>
<dbReference type="KEGG" id="mlo:msl4042"/>
<dbReference type="PATRIC" id="fig|266835.9.peg.3202"/>
<dbReference type="eggNOG" id="ENOG5033FP9">
    <property type="taxonomic scope" value="Bacteria"/>
</dbReference>
<dbReference type="HOGENOM" id="CLU_2809487_0_0_5"/>
<dbReference type="EMBL" id="BA000012">
    <property type="protein sequence ID" value="BAB50795.1"/>
    <property type="molecule type" value="Genomic_DNA"/>
</dbReference>
<name>Q98EX2_RHILO</name>
<evidence type="ECO:0000313" key="1">
    <source>
        <dbReference type="EMBL" id="BAB50795.1"/>
    </source>
</evidence>